<reference evidence="11 12" key="1">
    <citation type="submission" date="2020-12" db="EMBL/GenBank/DDBJ databases">
        <title>Metabolic potential, ecology and presence of endohyphal bacteria is reflected in genomic diversity of Mucoromycotina.</title>
        <authorList>
            <person name="Muszewska A."/>
            <person name="Okrasinska A."/>
            <person name="Steczkiewicz K."/>
            <person name="Drgas O."/>
            <person name="Orlowska M."/>
            <person name="Perlinska-Lenart U."/>
            <person name="Aleksandrzak-Piekarczyk T."/>
            <person name="Szatraj K."/>
            <person name="Zielenkiewicz U."/>
            <person name="Pilsyk S."/>
            <person name="Malc E."/>
            <person name="Mieczkowski P."/>
            <person name="Kruszewska J.S."/>
            <person name="Biernat P."/>
            <person name="Pawlowska J."/>
        </authorList>
    </citation>
    <scope>NUCLEOTIDE SEQUENCE [LARGE SCALE GENOMIC DNA]</scope>
    <source>
        <strain evidence="11 12">CBS 142.35</strain>
    </source>
</reference>
<comment type="similarity">
    <text evidence="2">Belongs to the HIBADH-related family. 3-hydroxyisobutyrate dehydrogenase subfamily.</text>
</comment>
<dbReference type="Proteomes" id="UP000646827">
    <property type="component" value="Unassembled WGS sequence"/>
</dbReference>
<proteinExistence type="inferred from homology"/>
<dbReference type="AlphaFoldDB" id="A0A8H7RWE2"/>
<dbReference type="GO" id="GO:0050661">
    <property type="term" value="F:NADP binding"/>
    <property type="evidence" value="ECO:0007669"/>
    <property type="project" value="InterPro"/>
</dbReference>
<dbReference type="InterPro" id="IPR011548">
    <property type="entry name" value="HIBADH"/>
</dbReference>
<name>A0A8H7RWE2_9FUNG</name>
<sequence>MGHGMAKNLAAKTQGDLLVYDVNKAAVEKFVDQYPKAKAAENPAELADKASTVITMLPEASHVQSVYASLIDAIDQDSLLIDSSTIDAESARSIAKQVIERKATPFDAPVSGGAVGAENGTLTFMVGAPSEADFEKIKPTLALMGRNSILCGSNGTGQVAKLCNNMLLAVSMIGVSEALLLAGRLGMDPKLLGSIMNTSTGRCWSSDTNNPHPGVIPTAPANRDYAGGFANKLMAKDLRLAMKAAFDSGTTPILGTTAAQIYSDLSTMHDYNTLDFSSVYKWMKTDTHFVNNKKPEDA</sequence>
<dbReference type="InterPro" id="IPR006115">
    <property type="entry name" value="6PGDH_NADP-bd"/>
</dbReference>
<dbReference type="GO" id="GO:0008442">
    <property type="term" value="F:3-hydroxyisobutyrate dehydrogenase activity"/>
    <property type="evidence" value="ECO:0007669"/>
    <property type="project" value="UniProtKB-EC"/>
</dbReference>
<dbReference type="SUPFAM" id="SSF51735">
    <property type="entry name" value="NAD(P)-binding Rossmann-fold domains"/>
    <property type="match status" value="1"/>
</dbReference>
<dbReference type="Gene3D" id="1.10.1040.10">
    <property type="entry name" value="N-(1-d-carboxylethyl)-l-norvaline Dehydrogenase, domain 2"/>
    <property type="match status" value="1"/>
</dbReference>
<evidence type="ECO:0000313" key="12">
    <source>
        <dbReference type="Proteomes" id="UP000646827"/>
    </source>
</evidence>
<organism evidence="11 12">
    <name type="scientific">Circinella minor</name>
    <dbReference type="NCBI Taxonomy" id="1195481"/>
    <lineage>
        <taxon>Eukaryota</taxon>
        <taxon>Fungi</taxon>
        <taxon>Fungi incertae sedis</taxon>
        <taxon>Mucoromycota</taxon>
        <taxon>Mucoromycotina</taxon>
        <taxon>Mucoromycetes</taxon>
        <taxon>Mucorales</taxon>
        <taxon>Lichtheimiaceae</taxon>
        <taxon>Circinella</taxon>
    </lineage>
</organism>
<dbReference type="GO" id="GO:0051287">
    <property type="term" value="F:NAD binding"/>
    <property type="evidence" value="ECO:0007669"/>
    <property type="project" value="InterPro"/>
</dbReference>
<dbReference type="SUPFAM" id="SSF48179">
    <property type="entry name" value="6-phosphogluconate dehydrogenase C-terminal domain-like"/>
    <property type="match status" value="1"/>
</dbReference>
<dbReference type="GO" id="GO:0006574">
    <property type="term" value="P:L-valine catabolic process"/>
    <property type="evidence" value="ECO:0007669"/>
    <property type="project" value="UniProtKB-UniPathway"/>
</dbReference>
<dbReference type="GO" id="GO:0005739">
    <property type="term" value="C:mitochondrion"/>
    <property type="evidence" value="ECO:0007669"/>
    <property type="project" value="TreeGrafter"/>
</dbReference>
<dbReference type="InterPro" id="IPR036291">
    <property type="entry name" value="NAD(P)-bd_dom_sf"/>
</dbReference>
<evidence type="ECO:0000256" key="6">
    <source>
        <dbReference type="ARBA" id="ARBA00023027"/>
    </source>
</evidence>
<accession>A0A8H7RWE2</accession>
<feature type="active site" evidence="8">
    <location>
        <position position="161"/>
    </location>
</feature>
<dbReference type="InterPro" id="IPR008927">
    <property type="entry name" value="6-PGluconate_DH-like_C_sf"/>
</dbReference>
<evidence type="ECO:0000259" key="9">
    <source>
        <dbReference type="Pfam" id="PF03446"/>
    </source>
</evidence>
<evidence type="ECO:0000256" key="3">
    <source>
        <dbReference type="ARBA" id="ARBA00012991"/>
    </source>
</evidence>
<evidence type="ECO:0000256" key="4">
    <source>
        <dbReference type="ARBA" id="ARBA00022456"/>
    </source>
</evidence>
<dbReference type="NCBIfam" id="TIGR01692">
    <property type="entry name" value="HIBADH"/>
    <property type="match status" value="1"/>
</dbReference>
<keyword evidence="4" id="KW-0101">Branched-chain amino acid catabolism</keyword>
<keyword evidence="6" id="KW-0520">NAD</keyword>
<dbReference type="InterPro" id="IPR013328">
    <property type="entry name" value="6PGD_dom2"/>
</dbReference>
<evidence type="ECO:0000256" key="8">
    <source>
        <dbReference type="PIRSR" id="PIRSR000103-1"/>
    </source>
</evidence>
<evidence type="ECO:0000256" key="1">
    <source>
        <dbReference type="ARBA" id="ARBA00005109"/>
    </source>
</evidence>
<dbReference type="InterPro" id="IPR029154">
    <property type="entry name" value="HIBADH-like_NADP-bd"/>
</dbReference>
<dbReference type="PANTHER" id="PTHR22981">
    <property type="entry name" value="3-HYDROXYISOBUTYRATE DEHYDROGENASE-RELATED"/>
    <property type="match status" value="1"/>
</dbReference>
<comment type="caution">
    <text evidence="11">The sequence shown here is derived from an EMBL/GenBank/DDBJ whole genome shotgun (WGS) entry which is preliminary data.</text>
</comment>
<feature type="domain" description="3-hydroxyisobutyrate dehydrogenase-like NAD-binding" evidence="10">
    <location>
        <begin position="155"/>
        <end position="282"/>
    </location>
</feature>
<protein>
    <recommendedName>
        <fullName evidence="3">3-hydroxyisobutyrate dehydrogenase</fullName>
        <ecNumber evidence="3">1.1.1.31</ecNumber>
    </recommendedName>
</protein>
<dbReference type="Pfam" id="PF14833">
    <property type="entry name" value="NAD_binding_11"/>
    <property type="match status" value="1"/>
</dbReference>
<keyword evidence="5" id="KW-0560">Oxidoreductase</keyword>
<dbReference type="Pfam" id="PF03446">
    <property type="entry name" value="NAD_binding_2"/>
    <property type="match status" value="1"/>
</dbReference>
<dbReference type="OrthoDB" id="435038at2759"/>
<evidence type="ECO:0000256" key="5">
    <source>
        <dbReference type="ARBA" id="ARBA00023002"/>
    </source>
</evidence>
<dbReference type="EC" id="1.1.1.31" evidence="3"/>
<dbReference type="Gene3D" id="3.40.50.720">
    <property type="entry name" value="NAD(P)-binding Rossmann-like Domain"/>
    <property type="match status" value="1"/>
</dbReference>
<dbReference type="EMBL" id="JAEPRB010000296">
    <property type="protein sequence ID" value="KAG2217467.1"/>
    <property type="molecule type" value="Genomic_DNA"/>
</dbReference>
<gene>
    <name evidence="11" type="ORF">INT45_011903</name>
</gene>
<feature type="domain" description="6-phosphogluconate dehydrogenase NADP-binding" evidence="9">
    <location>
        <begin position="1"/>
        <end position="150"/>
    </location>
</feature>
<comment type="catalytic activity">
    <reaction evidence="7">
        <text>3-hydroxy-2-methylpropanoate + NAD(+) = 2-methyl-3-oxopropanoate + NADH + H(+)</text>
        <dbReference type="Rhea" id="RHEA:17681"/>
        <dbReference type="ChEBI" id="CHEBI:11805"/>
        <dbReference type="ChEBI" id="CHEBI:15378"/>
        <dbReference type="ChEBI" id="CHEBI:57540"/>
        <dbReference type="ChEBI" id="CHEBI:57700"/>
        <dbReference type="ChEBI" id="CHEBI:57945"/>
        <dbReference type="EC" id="1.1.1.31"/>
    </reaction>
</comment>
<evidence type="ECO:0000256" key="7">
    <source>
        <dbReference type="ARBA" id="ARBA00049197"/>
    </source>
</evidence>
<dbReference type="UniPathway" id="UPA00362"/>
<dbReference type="InterPro" id="IPR015815">
    <property type="entry name" value="HIBADH-related"/>
</dbReference>
<evidence type="ECO:0000256" key="2">
    <source>
        <dbReference type="ARBA" id="ARBA00006013"/>
    </source>
</evidence>
<keyword evidence="12" id="KW-1185">Reference proteome</keyword>
<comment type="pathway">
    <text evidence="1">Amino-acid degradation; L-valine degradation.</text>
</comment>
<evidence type="ECO:0000313" key="11">
    <source>
        <dbReference type="EMBL" id="KAG2217467.1"/>
    </source>
</evidence>
<dbReference type="FunFam" id="1.10.1040.10:FF:000006">
    <property type="entry name" value="3-hydroxyisobutyrate dehydrogenase"/>
    <property type="match status" value="1"/>
</dbReference>
<evidence type="ECO:0000259" key="10">
    <source>
        <dbReference type="Pfam" id="PF14833"/>
    </source>
</evidence>
<dbReference type="PANTHER" id="PTHR22981:SF7">
    <property type="entry name" value="3-HYDROXYISOBUTYRATE DEHYDROGENASE, MITOCHONDRIAL"/>
    <property type="match status" value="1"/>
</dbReference>
<dbReference type="PIRSF" id="PIRSF000103">
    <property type="entry name" value="HIBADH"/>
    <property type="match status" value="1"/>
</dbReference>